<dbReference type="RefSeq" id="WP_114695353.1">
    <property type="nucleotide sequence ID" value="NZ_QQOH01000002.1"/>
</dbReference>
<accession>A0A369WKX5</accession>
<evidence type="ECO:0000313" key="3">
    <source>
        <dbReference type="EMBL" id="RDE22720.1"/>
    </source>
</evidence>
<reference evidence="3 4" key="1">
    <citation type="submission" date="2018-07" db="EMBL/GenBank/DDBJ databases">
        <title>Motiliproteus coralliicola sp. nov., a bacterium isolated from Coral.</title>
        <authorList>
            <person name="Wang G."/>
        </authorList>
    </citation>
    <scope>NUCLEOTIDE SEQUENCE [LARGE SCALE GENOMIC DNA]</scope>
    <source>
        <strain evidence="3 4">C34</strain>
    </source>
</reference>
<dbReference type="GO" id="GO:0009271">
    <property type="term" value="P:phage shock"/>
    <property type="evidence" value="ECO:0007669"/>
    <property type="project" value="TreeGrafter"/>
</dbReference>
<name>A0A369WKX5_9GAMM</name>
<dbReference type="PANTHER" id="PTHR31088:SF6">
    <property type="entry name" value="PHAGE SHOCK PROTEIN A"/>
    <property type="match status" value="1"/>
</dbReference>
<dbReference type="Proteomes" id="UP000253769">
    <property type="component" value="Unassembled WGS sequence"/>
</dbReference>
<keyword evidence="4" id="KW-1185">Reference proteome</keyword>
<protein>
    <submittedName>
        <fullName evidence="3">Phage shock protein PspA</fullName>
    </submittedName>
</protein>
<gene>
    <name evidence="3" type="primary">pspA</name>
    <name evidence="3" type="ORF">DV711_09075</name>
</gene>
<comment type="similarity">
    <text evidence="1">Belongs to the PspA/Vipp/IM30 family.</text>
</comment>
<keyword evidence="2" id="KW-0175">Coiled coil</keyword>
<dbReference type="EMBL" id="QQOH01000002">
    <property type="protein sequence ID" value="RDE22720.1"/>
    <property type="molecule type" value="Genomic_DNA"/>
</dbReference>
<evidence type="ECO:0000256" key="1">
    <source>
        <dbReference type="ARBA" id="ARBA00043985"/>
    </source>
</evidence>
<dbReference type="OrthoDB" id="9779630at2"/>
<dbReference type="AlphaFoldDB" id="A0A369WKX5"/>
<dbReference type="PANTHER" id="PTHR31088">
    <property type="entry name" value="MEMBRANE-ASSOCIATED PROTEIN VIPP1, CHLOROPLASTIC"/>
    <property type="match status" value="1"/>
</dbReference>
<dbReference type="Pfam" id="PF04012">
    <property type="entry name" value="PspA_IM30"/>
    <property type="match status" value="1"/>
</dbReference>
<sequence>MGIFSRFQDIVNSNITSLLDRAEDPKKMIRQMIQEMEDTLIEVRTTSAKLIADKKELQRRIETLLEEAADWLKKTELAISKGREDLAKGALMEKRRAEEAAEAGNKELSFLNEQLEVLNDEIGQLQSKLEAAKAKQKELLVREQTGQSRLEIRKKTNRETLNRAFDKFDQYERRLDDLEGQVEAYDMGNTQKTNLADEINDLAAEDDIQQELDAIKNKMKNNAE</sequence>
<feature type="coiled-coil region" evidence="2">
    <location>
        <begin position="47"/>
        <end position="188"/>
    </location>
</feature>
<dbReference type="InterPro" id="IPR007157">
    <property type="entry name" value="PspA_VIPP1"/>
</dbReference>
<dbReference type="GO" id="GO:0005829">
    <property type="term" value="C:cytosol"/>
    <property type="evidence" value="ECO:0007669"/>
    <property type="project" value="TreeGrafter"/>
</dbReference>
<comment type="caution">
    <text evidence="3">The sequence shown here is derived from an EMBL/GenBank/DDBJ whole genome shotgun (WGS) entry which is preliminary data.</text>
</comment>
<dbReference type="NCBIfam" id="TIGR02977">
    <property type="entry name" value="phageshock_pspA"/>
    <property type="match status" value="1"/>
</dbReference>
<evidence type="ECO:0000313" key="4">
    <source>
        <dbReference type="Proteomes" id="UP000253769"/>
    </source>
</evidence>
<organism evidence="3 4">
    <name type="scientific">Motiliproteus coralliicola</name>
    <dbReference type="NCBI Taxonomy" id="2283196"/>
    <lineage>
        <taxon>Bacteria</taxon>
        <taxon>Pseudomonadati</taxon>
        <taxon>Pseudomonadota</taxon>
        <taxon>Gammaproteobacteria</taxon>
        <taxon>Oceanospirillales</taxon>
        <taxon>Oceanospirillaceae</taxon>
        <taxon>Motiliproteus</taxon>
    </lineage>
</organism>
<proteinExistence type="inferred from homology"/>
<dbReference type="InterPro" id="IPR014319">
    <property type="entry name" value="Phageshock_PspA"/>
</dbReference>
<evidence type="ECO:0000256" key="2">
    <source>
        <dbReference type="SAM" id="Coils"/>
    </source>
</evidence>